<evidence type="ECO:0000313" key="2">
    <source>
        <dbReference type="Proteomes" id="UP000196536"/>
    </source>
</evidence>
<name>A0A1Z9Z173_9GAMM</name>
<dbReference type="OrthoDB" id="190583at2"/>
<dbReference type="EMBL" id="NEXX01000001">
    <property type="protein sequence ID" value="OUY08177.1"/>
    <property type="molecule type" value="Genomic_DNA"/>
</dbReference>
<proteinExistence type="predicted"/>
<evidence type="ECO:0008006" key="3">
    <source>
        <dbReference type="Google" id="ProtNLM"/>
    </source>
</evidence>
<gene>
    <name evidence="1" type="ORF">CAP51_00710</name>
</gene>
<dbReference type="RefSeq" id="WP_087618803.1">
    <property type="nucleotide sequence ID" value="NZ_NEXX01000001.1"/>
</dbReference>
<dbReference type="CDD" id="cd09627">
    <property type="entry name" value="DOMON_murB_like"/>
    <property type="match status" value="1"/>
</dbReference>
<reference evidence="1 2" key="1">
    <citation type="submission" date="2017-05" db="EMBL/GenBank/DDBJ databases">
        <title>Acinetobacter populi ANC 5415 (= PBJ7), whole genome shotgun sequencing project.</title>
        <authorList>
            <person name="Nemec A."/>
            <person name="Radolfova-Krizova L."/>
        </authorList>
    </citation>
    <scope>NUCLEOTIDE SEQUENCE [LARGE SCALE GENOMIC DNA]</scope>
    <source>
        <strain evidence="1 2">PBJ7</strain>
    </source>
</reference>
<accession>A0A1Z9Z173</accession>
<dbReference type="Proteomes" id="UP000196536">
    <property type="component" value="Unassembled WGS sequence"/>
</dbReference>
<dbReference type="AlphaFoldDB" id="A0A1Z9Z173"/>
<protein>
    <recommendedName>
        <fullName evidence="3">DOMON-like domain-containing protein</fullName>
    </recommendedName>
</protein>
<evidence type="ECO:0000313" key="1">
    <source>
        <dbReference type="EMBL" id="OUY08177.1"/>
    </source>
</evidence>
<keyword evidence="2" id="KW-1185">Reference proteome</keyword>
<organism evidence="1 2">
    <name type="scientific">Acinetobacter populi</name>
    <dbReference type="NCBI Taxonomy" id="1582270"/>
    <lineage>
        <taxon>Bacteria</taxon>
        <taxon>Pseudomonadati</taxon>
        <taxon>Pseudomonadota</taxon>
        <taxon>Gammaproteobacteria</taxon>
        <taxon>Moraxellales</taxon>
        <taxon>Moraxellaceae</taxon>
        <taxon>Acinetobacter</taxon>
    </lineage>
</organism>
<sequence>MATFDLISFEPTHDIQLIGAIETPGTGIIQVGFWVNDPNQLIIWDDKVAGFPRRDYLWEKTCFELFIGVKDQDIYREINLSSSNAWQAYQFEEYRYPESMPPQTANDIELVDLQRTKFGMTATLDINPFLYQQQLKSRDIFLGLSAVILTAKQQHLFAMQHSGRQADFHNKRDWLHQL</sequence>
<comment type="caution">
    <text evidence="1">The sequence shown here is derived from an EMBL/GenBank/DDBJ whole genome shotgun (WGS) entry which is preliminary data.</text>
</comment>